<proteinExistence type="predicted"/>
<gene>
    <name evidence="3" type="ORF">N7494_006019</name>
</gene>
<keyword evidence="4" id="KW-1185">Reference proteome</keyword>
<evidence type="ECO:0000256" key="2">
    <source>
        <dbReference type="SAM" id="SignalP"/>
    </source>
</evidence>
<evidence type="ECO:0000256" key="1">
    <source>
        <dbReference type="SAM" id="MobiDB-lite"/>
    </source>
</evidence>
<feature type="compositionally biased region" description="Low complexity" evidence="1">
    <location>
        <begin position="99"/>
        <end position="119"/>
    </location>
</feature>
<feature type="signal peptide" evidence="2">
    <location>
        <begin position="1"/>
        <end position="19"/>
    </location>
</feature>
<organism evidence="3 4">
    <name type="scientific">Penicillium frequentans</name>
    <dbReference type="NCBI Taxonomy" id="3151616"/>
    <lineage>
        <taxon>Eukaryota</taxon>
        <taxon>Fungi</taxon>
        <taxon>Dikarya</taxon>
        <taxon>Ascomycota</taxon>
        <taxon>Pezizomycotina</taxon>
        <taxon>Eurotiomycetes</taxon>
        <taxon>Eurotiomycetidae</taxon>
        <taxon>Eurotiales</taxon>
        <taxon>Aspergillaceae</taxon>
        <taxon>Penicillium</taxon>
    </lineage>
</organism>
<reference evidence="3 4" key="1">
    <citation type="journal article" date="2023" name="IMA Fungus">
        <title>Comparative genomic study of the Penicillium genus elucidates a diverse pangenome and 15 lateral gene transfer events.</title>
        <authorList>
            <person name="Petersen C."/>
            <person name="Sorensen T."/>
            <person name="Nielsen M.R."/>
            <person name="Sondergaard T.E."/>
            <person name="Sorensen J.L."/>
            <person name="Fitzpatrick D.A."/>
            <person name="Frisvad J.C."/>
            <person name="Nielsen K.L."/>
        </authorList>
    </citation>
    <scope>NUCLEOTIDE SEQUENCE [LARGE SCALE GENOMIC DNA]</scope>
    <source>
        <strain evidence="3 4">IBT 35679</strain>
    </source>
</reference>
<name>A0AAD6CXV1_9EURO</name>
<accession>A0AAD6CXV1</accession>
<feature type="region of interest" description="Disordered" evidence="1">
    <location>
        <begin position="94"/>
        <end position="128"/>
    </location>
</feature>
<feature type="chain" id="PRO_5042258375" evidence="2">
    <location>
        <begin position="20"/>
        <end position="208"/>
    </location>
</feature>
<dbReference type="Proteomes" id="UP001220324">
    <property type="component" value="Unassembled WGS sequence"/>
</dbReference>
<comment type="caution">
    <text evidence="3">The sequence shown here is derived from an EMBL/GenBank/DDBJ whole genome shotgun (WGS) entry which is preliminary data.</text>
</comment>
<protein>
    <submittedName>
        <fullName evidence="3">Uncharacterized protein</fullName>
    </submittedName>
</protein>
<evidence type="ECO:0000313" key="4">
    <source>
        <dbReference type="Proteomes" id="UP001220324"/>
    </source>
</evidence>
<keyword evidence="2" id="KW-0732">Signal</keyword>
<dbReference type="AlphaFoldDB" id="A0AAD6CXV1"/>
<evidence type="ECO:0000313" key="3">
    <source>
        <dbReference type="EMBL" id="KAJ5540943.1"/>
    </source>
</evidence>
<dbReference type="EMBL" id="JAQIZZ010000005">
    <property type="protein sequence ID" value="KAJ5540943.1"/>
    <property type="molecule type" value="Genomic_DNA"/>
</dbReference>
<sequence length="208" mass="20930">MHFLTGLNVLLALATASNGSPVKRTNDVEITFIGAANAQFTQNFPVDGSTVSVSDVLSISHISSSDAAVQCTFHGIDNSVTTVSGAELVDVGPPQTQISGSCSATGSSGSTTPSNPPSGNNGGQGENSGNIEVVFIGAANAEFTQSFPVNGQATQISNVLSISHIELTTGGVMCTFHGIDNSVTTVSGAELVDVGPPQTQVSGSCQSL</sequence>